<accession>A0A0V1EXQ7</accession>
<evidence type="ECO:0000256" key="1">
    <source>
        <dbReference type="SAM" id="MobiDB-lite"/>
    </source>
</evidence>
<reference evidence="2 3" key="1">
    <citation type="submission" date="2015-01" db="EMBL/GenBank/DDBJ databases">
        <title>Evolution of Trichinella species and genotypes.</title>
        <authorList>
            <person name="Korhonen P.K."/>
            <person name="Edoardo P."/>
            <person name="Giuseppe L.R."/>
            <person name="Gasser R.B."/>
        </authorList>
    </citation>
    <scope>NUCLEOTIDE SEQUENCE [LARGE SCALE GENOMIC DNA]</scope>
    <source>
        <strain evidence="2">ISS13</strain>
    </source>
</reference>
<proteinExistence type="predicted"/>
<comment type="caution">
    <text evidence="2">The sequence shown here is derived from an EMBL/GenBank/DDBJ whole genome shotgun (WGS) entry which is preliminary data.</text>
</comment>
<protein>
    <recommendedName>
        <fullName evidence="4">PWWP domain-containing protein</fullName>
    </recommendedName>
</protein>
<dbReference type="CDD" id="cd05162">
    <property type="entry name" value="PWWP"/>
    <property type="match status" value="1"/>
</dbReference>
<feature type="compositionally biased region" description="Basic residues" evidence="1">
    <location>
        <begin position="153"/>
        <end position="172"/>
    </location>
</feature>
<name>A0A0V1EXQ7_TRIPS</name>
<organism evidence="2 3">
    <name type="scientific">Trichinella pseudospiralis</name>
    <name type="common">Parasitic roundworm</name>
    <dbReference type="NCBI Taxonomy" id="6337"/>
    <lineage>
        <taxon>Eukaryota</taxon>
        <taxon>Metazoa</taxon>
        <taxon>Ecdysozoa</taxon>
        <taxon>Nematoda</taxon>
        <taxon>Enoplea</taxon>
        <taxon>Dorylaimia</taxon>
        <taxon>Trichinellida</taxon>
        <taxon>Trichinellidae</taxon>
        <taxon>Trichinella</taxon>
    </lineage>
</organism>
<dbReference type="EMBL" id="JYDR01000003">
    <property type="protein sequence ID" value="KRY78544.1"/>
    <property type="molecule type" value="Genomic_DNA"/>
</dbReference>
<gene>
    <name evidence="2" type="ORF">T4A_7133</name>
</gene>
<feature type="region of interest" description="Disordered" evidence="1">
    <location>
        <begin position="625"/>
        <end position="692"/>
    </location>
</feature>
<dbReference type="Proteomes" id="UP000054632">
    <property type="component" value="Unassembled WGS sequence"/>
</dbReference>
<feature type="compositionally biased region" description="Polar residues" evidence="1">
    <location>
        <begin position="666"/>
        <end position="683"/>
    </location>
</feature>
<sequence>LSAMENGMNLKVQFYNELLAVIEFQIRQTAYVGVALALKNGNQPFALNEKEFEVLKEHMQQFYREGPYKVDAVSGVVSRCVDYQAEEIWRDKINQNKALPAAGQLSALKSKGLCNRLQRVRRCMSRRQILCVKCLNKMINSDKDLDTSTNRRASSKKTKNTTPRKKSKKQKKTGIDLPAESLEPPPEVEFTGVTATVTADTITTTTVTTASVVTTVTTTAATATVTTATVVSSDMNAENVEREVSTNEPQPIQTEAEVEIFVDDESCDQVVEKPSEPALLEVVPENPSTPKQSNTEQETFCAQRKSARKSLSEICSELTTKRLEFQTAMEVGQQAEVPEATEVQLNSNDVNRPEEIIEQLSPQDVVEQKDDLPSMEVITITDDDRPSTKIILNEKMDIVCNLALNESSGDLPSAEIIVVEKMDTVSNPALNESSGDRSLIKIFFNEKMNTVSIPALNESNGDVALRELVRNTSMNIVSNSSKLYILKNDNNLCFKFKNIDDIKQKDDLLSTELVIAEKRRKVCTPDLEGPCGDLPSTELSGNEKMDIITITGKDDLPSKELEKIDIVTIPAEIEVVTIPGEIEVVTIPGEIEIVTIPDEPCGDLPSTELSGNEKMDIITITDDVEGKDDLPSKELEKTDNITIPDLDEPCGDLPSAESSGNEKMDMVTSSSAVAVRNEQLTSSRPKRNLKRSHSKLNCPCCTNATAVKEGDLVWVRRCLGEKNRQAYWPAKVLLSLDNASAMVEIFETPPVEECIHVEFIEPFRNSFRKYYNPNKNVKFQNAVAMAILQTDGEIYKDYCEKVSKLCNRIMCDLLRNNPSLASACRR</sequence>
<evidence type="ECO:0008006" key="4">
    <source>
        <dbReference type="Google" id="ProtNLM"/>
    </source>
</evidence>
<feature type="region of interest" description="Disordered" evidence="1">
    <location>
        <begin position="143"/>
        <end position="187"/>
    </location>
</feature>
<feature type="non-terminal residue" evidence="2">
    <location>
        <position position="1"/>
    </location>
</feature>
<feature type="compositionally biased region" description="Basic and acidic residues" evidence="1">
    <location>
        <begin position="627"/>
        <end position="639"/>
    </location>
</feature>
<dbReference type="AlphaFoldDB" id="A0A0V1EXQ7"/>
<evidence type="ECO:0000313" key="2">
    <source>
        <dbReference type="EMBL" id="KRY78544.1"/>
    </source>
</evidence>
<evidence type="ECO:0000313" key="3">
    <source>
        <dbReference type="Proteomes" id="UP000054632"/>
    </source>
</evidence>